<evidence type="ECO:0000256" key="4">
    <source>
        <dbReference type="ARBA" id="ARBA00023274"/>
    </source>
</evidence>
<evidence type="ECO:0000256" key="3">
    <source>
        <dbReference type="ARBA" id="ARBA00023135"/>
    </source>
</evidence>
<evidence type="ECO:0000313" key="6">
    <source>
        <dbReference type="EMBL" id="PWZ27918.1"/>
    </source>
</evidence>
<dbReference type="EMBL" id="NCVQ01000005">
    <property type="protein sequence ID" value="PWZ27918.1"/>
    <property type="molecule type" value="Genomic_DNA"/>
</dbReference>
<name>A0A3L6F4U9_MAIZE</name>
<dbReference type="PANTHER" id="PTHR17453">
    <property type="entry name" value="SIGNAL RECOGNITION PARTICLE 19 KD PROTEIN"/>
    <property type="match status" value="1"/>
</dbReference>
<dbReference type="Proteomes" id="UP000251960">
    <property type="component" value="Chromosome 4"/>
</dbReference>
<feature type="region of interest" description="Disordered" evidence="5">
    <location>
        <begin position="1"/>
        <end position="53"/>
    </location>
</feature>
<comment type="caution">
    <text evidence="6">The sequence shown here is derived from an EMBL/GenBank/DDBJ whole genome shotgun (WGS) entry which is preliminary data.</text>
</comment>
<dbReference type="AlphaFoldDB" id="A0A3L6F4U9"/>
<keyword evidence="2" id="KW-0963">Cytoplasm</keyword>
<protein>
    <submittedName>
        <fullName evidence="6">Signal recognition particle protein</fullName>
    </submittedName>
</protein>
<feature type="compositionally biased region" description="Low complexity" evidence="5">
    <location>
        <begin position="1"/>
        <end position="13"/>
    </location>
</feature>
<dbReference type="Gene3D" id="3.30.56.30">
    <property type="entry name" value="Signal recognition particle, SRP19-like subunit"/>
    <property type="match status" value="1"/>
</dbReference>
<evidence type="ECO:0000256" key="1">
    <source>
        <dbReference type="ARBA" id="ARBA00004496"/>
    </source>
</evidence>
<dbReference type="Pfam" id="PF01922">
    <property type="entry name" value="SRP19"/>
    <property type="match status" value="1"/>
</dbReference>
<dbReference type="ExpressionAtlas" id="A0A3L6F4U9">
    <property type="expression patterns" value="baseline and differential"/>
</dbReference>
<evidence type="ECO:0000256" key="5">
    <source>
        <dbReference type="SAM" id="MobiDB-lite"/>
    </source>
</evidence>
<keyword evidence="4" id="KW-0687">Ribonucleoprotein</keyword>
<dbReference type="InterPro" id="IPR002778">
    <property type="entry name" value="Signal_recog_particle_SRP19"/>
</dbReference>
<feature type="compositionally biased region" description="Polar residues" evidence="5">
    <location>
        <begin position="33"/>
        <end position="51"/>
    </location>
</feature>
<accession>A0A3L6F4U9</accession>
<comment type="subcellular location">
    <subcellularLocation>
        <location evidence="1">Cytoplasm</location>
    </subcellularLocation>
</comment>
<keyword evidence="3" id="KW-0733">Signal recognition particle</keyword>
<proteinExistence type="predicted"/>
<dbReference type="SUPFAM" id="SSF69695">
    <property type="entry name" value="SRP19"/>
    <property type="match status" value="1"/>
</dbReference>
<dbReference type="GO" id="GO:0005786">
    <property type="term" value="C:signal recognition particle, endoplasmic reticulum targeting"/>
    <property type="evidence" value="ECO:0007669"/>
    <property type="project" value="UniProtKB-KW"/>
</dbReference>
<feature type="compositionally biased region" description="Basic residues" evidence="5">
    <location>
        <begin position="14"/>
        <end position="24"/>
    </location>
</feature>
<dbReference type="InterPro" id="IPR036521">
    <property type="entry name" value="SRP19-like_sf"/>
</dbReference>
<gene>
    <name evidence="6" type="primary">SRP19_3</name>
    <name evidence="6" type="ORF">Zm00014a_005303</name>
</gene>
<dbReference type="GO" id="GO:0008312">
    <property type="term" value="F:7S RNA binding"/>
    <property type="evidence" value="ECO:0007669"/>
    <property type="project" value="InterPro"/>
</dbReference>
<sequence>MANRPNTRPPARTRQSRKSRRGHCSPRDRSDSSGHSAQSVAQQWHRTNSLNPPHRTFDAVAAAGGAVASVEEGIEALQSYSKEVSRRLLDSDLASLAVPPSSSVSICFHILISLYEVRSRSIDYKCQKHDFDELRLKVDKVGRINGHGYSCGCPKCHSHSFFDNCCSHLKILHTIELDKSYPQDIFQAGRAKVQLKNDDGSPINPAIKTSEQTAYLLSPKLNLEWDYIHIILYIFRSMIKYVMDWCLRQKFNLAGIIAYA</sequence>
<dbReference type="GO" id="GO:0006614">
    <property type="term" value="P:SRP-dependent cotranslational protein targeting to membrane"/>
    <property type="evidence" value="ECO:0007669"/>
    <property type="project" value="InterPro"/>
</dbReference>
<evidence type="ECO:0000256" key="2">
    <source>
        <dbReference type="ARBA" id="ARBA00022490"/>
    </source>
</evidence>
<reference evidence="6" key="1">
    <citation type="journal article" date="2018" name="Nat. Genet.">
        <title>Extensive intraspecific gene order and gene structural variations between Mo17 and other maize genomes.</title>
        <authorList>
            <person name="Sun S."/>
            <person name="Zhou Y."/>
            <person name="Chen J."/>
            <person name="Shi J."/>
            <person name="Zhao H."/>
            <person name="Zhao H."/>
            <person name="Song W."/>
            <person name="Zhang M."/>
            <person name="Cui Y."/>
            <person name="Dong X."/>
            <person name="Liu H."/>
            <person name="Ma X."/>
            <person name="Jiao Y."/>
            <person name="Wang B."/>
            <person name="Wei X."/>
            <person name="Stein J.C."/>
            <person name="Glaubitz J.C."/>
            <person name="Lu F."/>
            <person name="Yu G."/>
            <person name="Liang C."/>
            <person name="Fengler K."/>
            <person name="Li B."/>
            <person name="Rafalski A."/>
            <person name="Schnable P.S."/>
            <person name="Ware D.H."/>
            <person name="Buckler E.S."/>
            <person name="Lai J."/>
        </authorList>
    </citation>
    <scope>NUCLEOTIDE SEQUENCE [LARGE SCALE GENOMIC DNA]</scope>
    <source>
        <tissue evidence="6">Seedling</tissue>
    </source>
</reference>
<dbReference type="PANTHER" id="PTHR17453:SF0">
    <property type="entry name" value="SIGNAL RECOGNITION PARTICLE 19 KDA PROTEIN"/>
    <property type="match status" value="1"/>
</dbReference>
<organism evidence="6">
    <name type="scientific">Zea mays</name>
    <name type="common">Maize</name>
    <dbReference type="NCBI Taxonomy" id="4577"/>
    <lineage>
        <taxon>Eukaryota</taxon>
        <taxon>Viridiplantae</taxon>
        <taxon>Streptophyta</taxon>
        <taxon>Embryophyta</taxon>
        <taxon>Tracheophyta</taxon>
        <taxon>Spermatophyta</taxon>
        <taxon>Magnoliopsida</taxon>
        <taxon>Liliopsida</taxon>
        <taxon>Poales</taxon>
        <taxon>Poaceae</taxon>
        <taxon>PACMAD clade</taxon>
        <taxon>Panicoideae</taxon>
        <taxon>Andropogonodae</taxon>
        <taxon>Andropogoneae</taxon>
        <taxon>Tripsacinae</taxon>
        <taxon>Zea</taxon>
    </lineage>
</organism>